<dbReference type="Proteomes" id="UP000784294">
    <property type="component" value="Unassembled WGS sequence"/>
</dbReference>
<keyword evidence="2" id="KW-1185">Reference proteome</keyword>
<sequence>MLCPGLFISSGPSTEITTREMQIKELKYLTKQQAQRLDAEKNANDYLTRLLSDISVFLLDYKVVSPIFLCL</sequence>
<accession>A0A448WTU3</accession>
<comment type="caution">
    <text evidence="1">The sequence shown here is derived from an EMBL/GenBank/DDBJ whole genome shotgun (WGS) entry which is preliminary data.</text>
</comment>
<reference evidence="1" key="1">
    <citation type="submission" date="2018-11" db="EMBL/GenBank/DDBJ databases">
        <authorList>
            <consortium name="Pathogen Informatics"/>
        </authorList>
    </citation>
    <scope>NUCLEOTIDE SEQUENCE</scope>
</reference>
<protein>
    <submittedName>
        <fullName evidence="1">Uncharacterized protein</fullName>
    </submittedName>
</protein>
<dbReference type="EMBL" id="CAAALY010044931">
    <property type="protein sequence ID" value="VEL20139.1"/>
    <property type="molecule type" value="Genomic_DNA"/>
</dbReference>
<dbReference type="AlphaFoldDB" id="A0A448WTU3"/>
<evidence type="ECO:0000313" key="1">
    <source>
        <dbReference type="EMBL" id="VEL20139.1"/>
    </source>
</evidence>
<organism evidence="1 2">
    <name type="scientific">Protopolystoma xenopodis</name>
    <dbReference type="NCBI Taxonomy" id="117903"/>
    <lineage>
        <taxon>Eukaryota</taxon>
        <taxon>Metazoa</taxon>
        <taxon>Spiralia</taxon>
        <taxon>Lophotrochozoa</taxon>
        <taxon>Platyhelminthes</taxon>
        <taxon>Monogenea</taxon>
        <taxon>Polyopisthocotylea</taxon>
        <taxon>Polystomatidea</taxon>
        <taxon>Polystomatidae</taxon>
        <taxon>Protopolystoma</taxon>
    </lineage>
</organism>
<name>A0A448WTU3_9PLAT</name>
<gene>
    <name evidence="1" type="ORF">PXEA_LOCUS13579</name>
</gene>
<proteinExistence type="predicted"/>
<evidence type="ECO:0000313" key="2">
    <source>
        <dbReference type="Proteomes" id="UP000784294"/>
    </source>
</evidence>